<dbReference type="Gene3D" id="3.40.630.10">
    <property type="entry name" value="Zn peptidases"/>
    <property type="match status" value="1"/>
</dbReference>
<dbReference type="RefSeq" id="WP_021725739.1">
    <property type="nucleotide sequence ID" value="NZ_AWEZ01000037.1"/>
</dbReference>
<proteinExistence type="predicted"/>
<evidence type="ECO:0000313" key="2">
    <source>
        <dbReference type="Proteomes" id="UP000016638"/>
    </source>
</evidence>
<dbReference type="AlphaFoldDB" id="U2V129"/>
<name>U2V129_9ACTN</name>
<keyword evidence="2" id="KW-1185">Reference proteome</keyword>
<dbReference type="Pfam" id="PF01546">
    <property type="entry name" value="Peptidase_M20"/>
    <property type="match status" value="1"/>
</dbReference>
<dbReference type="InterPro" id="IPR002933">
    <property type="entry name" value="Peptidase_M20"/>
</dbReference>
<evidence type="ECO:0000313" key="1">
    <source>
        <dbReference type="EMBL" id="ERL09042.1"/>
    </source>
</evidence>
<dbReference type="GO" id="GO:0016787">
    <property type="term" value="F:hydrolase activity"/>
    <property type="evidence" value="ECO:0007669"/>
    <property type="project" value="InterPro"/>
</dbReference>
<dbReference type="PATRIC" id="fig|1125712.3.peg.883"/>
<accession>U2V129</accession>
<sequence length="58" mass="5994">MDTVRVGAGWRDGTPALSPTLRDGELVGRGSCDMKGGLACTLLAFSDALAEVDTQPTL</sequence>
<reference evidence="1 2" key="1">
    <citation type="submission" date="2013-08" db="EMBL/GenBank/DDBJ databases">
        <authorList>
            <person name="Durkin A.S."/>
            <person name="Haft D.R."/>
            <person name="McCorrison J."/>
            <person name="Torralba M."/>
            <person name="Gillis M."/>
            <person name="Haft D.H."/>
            <person name="Methe B."/>
            <person name="Sutton G."/>
            <person name="Nelson K.E."/>
        </authorList>
    </citation>
    <scope>NUCLEOTIDE SEQUENCE [LARGE SCALE GENOMIC DNA]</scope>
    <source>
        <strain evidence="1 2">F0195</strain>
    </source>
</reference>
<dbReference type="eggNOG" id="COG0624">
    <property type="taxonomic scope" value="Bacteria"/>
</dbReference>
<dbReference type="SUPFAM" id="SSF53187">
    <property type="entry name" value="Zn-dependent exopeptidases"/>
    <property type="match status" value="1"/>
</dbReference>
<comment type="caution">
    <text evidence="1">The sequence shown here is derived from an EMBL/GenBank/DDBJ whole genome shotgun (WGS) entry which is preliminary data.</text>
</comment>
<gene>
    <name evidence="1" type="ORF">HMPREF1316_2115</name>
</gene>
<dbReference type="OrthoDB" id="9761532at2"/>
<dbReference type="Proteomes" id="UP000016638">
    <property type="component" value="Unassembled WGS sequence"/>
</dbReference>
<dbReference type="EMBL" id="AWEZ01000037">
    <property type="protein sequence ID" value="ERL09042.1"/>
    <property type="molecule type" value="Genomic_DNA"/>
</dbReference>
<dbReference type="STRING" id="1125712.HMPREF1316_2115"/>
<organism evidence="1 2">
    <name type="scientific">Olsenella profusa F0195</name>
    <dbReference type="NCBI Taxonomy" id="1125712"/>
    <lineage>
        <taxon>Bacteria</taxon>
        <taxon>Bacillati</taxon>
        <taxon>Actinomycetota</taxon>
        <taxon>Coriobacteriia</taxon>
        <taxon>Coriobacteriales</taxon>
        <taxon>Atopobiaceae</taxon>
        <taxon>Olsenella</taxon>
    </lineage>
</organism>
<protein>
    <submittedName>
        <fullName evidence="1">Peptidase, M20/M25/M40 domain protein</fullName>
    </submittedName>
</protein>